<dbReference type="GO" id="GO:0098554">
    <property type="term" value="C:cytoplasmic side of endoplasmic reticulum membrane"/>
    <property type="evidence" value="ECO:0007669"/>
    <property type="project" value="TreeGrafter"/>
</dbReference>
<evidence type="ECO:0000256" key="1">
    <source>
        <dbReference type="ARBA" id="ARBA00004477"/>
    </source>
</evidence>
<keyword evidence="3" id="KW-0812">Transmembrane</keyword>
<reference evidence="4" key="1">
    <citation type="submission" date="2024-01" db="EMBL/GenBank/DDBJ databases">
        <authorList>
            <person name="Webb A."/>
        </authorList>
    </citation>
    <scope>NUCLEOTIDE SEQUENCE</scope>
    <source>
        <strain evidence="4">Pm1</strain>
    </source>
</reference>
<proteinExistence type="predicted"/>
<keyword evidence="3" id="KW-1133">Transmembrane helix</keyword>
<dbReference type="GO" id="GO:0042500">
    <property type="term" value="F:aspartic endopeptidase activity, intramembrane cleaving"/>
    <property type="evidence" value="ECO:0007669"/>
    <property type="project" value="InterPro"/>
</dbReference>
<dbReference type="EMBL" id="CAKLBY020000192">
    <property type="protein sequence ID" value="CAK7932762.1"/>
    <property type="molecule type" value="Genomic_DNA"/>
</dbReference>
<evidence type="ECO:0000313" key="5">
    <source>
        <dbReference type="Proteomes" id="UP001162060"/>
    </source>
</evidence>
<sequence length="168" mass="18736">MNAFARYFLSGRDLLCGLFFNDIFWVFGTDVMVTIATSLDALIKLIFPCKFATDTKKQKSSILGLGDIVISGISMALLLRFDANRANVTSNDQSLPKPFFHVNMLCYVLGLVATVAVMYFFDAAQPALLYLVPPACRGSALITAFVRVELNELLSTRRRKKRKRRAAV</sequence>
<accession>A0AAV1UGM0</accession>
<dbReference type="Pfam" id="PF04258">
    <property type="entry name" value="Peptidase_A22B"/>
    <property type="match status" value="1"/>
</dbReference>
<dbReference type="Proteomes" id="UP001162060">
    <property type="component" value="Unassembled WGS sequence"/>
</dbReference>
<name>A0AAV1UGM0_9STRA</name>
<feature type="transmembrane region" description="Helical" evidence="3">
    <location>
        <begin position="62"/>
        <end position="79"/>
    </location>
</feature>
<dbReference type="GO" id="GO:0098553">
    <property type="term" value="C:lumenal side of endoplasmic reticulum membrane"/>
    <property type="evidence" value="ECO:0007669"/>
    <property type="project" value="TreeGrafter"/>
</dbReference>
<comment type="subcellular location">
    <subcellularLocation>
        <location evidence="1">Endoplasmic reticulum membrane</location>
        <topology evidence="1">Multi-pass membrane protein</topology>
    </subcellularLocation>
</comment>
<dbReference type="GO" id="GO:0006465">
    <property type="term" value="P:signal peptide processing"/>
    <property type="evidence" value="ECO:0007669"/>
    <property type="project" value="TreeGrafter"/>
</dbReference>
<dbReference type="GO" id="GO:0033619">
    <property type="term" value="P:membrane protein proteolysis"/>
    <property type="evidence" value="ECO:0007669"/>
    <property type="project" value="TreeGrafter"/>
</dbReference>
<dbReference type="AlphaFoldDB" id="A0AAV1UGM0"/>
<evidence type="ECO:0000256" key="3">
    <source>
        <dbReference type="SAM" id="Phobius"/>
    </source>
</evidence>
<feature type="transmembrane region" description="Helical" evidence="3">
    <location>
        <begin position="99"/>
        <end position="121"/>
    </location>
</feature>
<dbReference type="PANTHER" id="PTHR12174">
    <property type="entry name" value="SIGNAL PEPTIDE PEPTIDASE"/>
    <property type="match status" value="1"/>
</dbReference>
<evidence type="ECO:0000256" key="2">
    <source>
        <dbReference type="ARBA" id="ARBA00022824"/>
    </source>
</evidence>
<dbReference type="PANTHER" id="PTHR12174:SF23">
    <property type="entry name" value="MINOR HISTOCOMPATIBILITY ANTIGEN H13"/>
    <property type="match status" value="1"/>
</dbReference>
<evidence type="ECO:0000313" key="4">
    <source>
        <dbReference type="EMBL" id="CAK7932762.1"/>
    </source>
</evidence>
<dbReference type="InterPro" id="IPR007369">
    <property type="entry name" value="Peptidase_A22B_SPP"/>
</dbReference>
<comment type="caution">
    <text evidence="4">The sequence shown here is derived from an EMBL/GenBank/DDBJ whole genome shotgun (WGS) entry which is preliminary data.</text>
</comment>
<gene>
    <name evidence="4" type="ORF">PM001_LOCUS17912</name>
</gene>
<keyword evidence="3" id="KW-0472">Membrane</keyword>
<organism evidence="4 5">
    <name type="scientific">Peronospora matthiolae</name>
    <dbReference type="NCBI Taxonomy" id="2874970"/>
    <lineage>
        <taxon>Eukaryota</taxon>
        <taxon>Sar</taxon>
        <taxon>Stramenopiles</taxon>
        <taxon>Oomycota</taxon>
        <taxon>Peronosporomycetes</taxon>
        <taxon>Peronosporales</taxon>
        <taxon>Peronosporaceae</taxon>
        <taxon>Peronospora</taxon>
    </lineage>
</organism>
<protein>
    <submittedName>
        <fullName evidence="4">Uncharacterized protein</fullName>
    </submittedName>
</protein>
<feature type="transmembrane region" description="Helical" evidence="3">
    <location>
        <begin position="23"/>
        <end position="42"/>
    </location>
</feature>
<keyword evidence="2" id="KW-0256">Endoplasmic reticulum</keyword>